<dbReference type="AlphaFoldDB" id="A0A9W7GIL9"/>
<evidence type="ECO:0000313" key="3">
    <source>
        <dbReference type="Proteomes" id="UP001165065"/>
    </source>
</evidence>
<gene>
    <name evidence="2" type="ORF">TrCOL_g2769</name>
</gene>
<proteinExistence type="predicted"/>
<evidence type="ECO:0000256" key="1">
    <source>
        <dbReference type="SAM" id="MobiDB-lite"/>
    </source>
</evidence>
<evidence type="ECO:0000313" key="2">
    <source>
        <dbReference type="EMBL" id="GMI46297.1"/>
    </source>
</evidence>
<comment type="caution">
    <text evidence="2">The sequence shown here is derived from an EMBL/GenBank/DDBJ whole genome shotgun (WGS) entry which is preliminary data.</text>
</comment>
<feature type="compositionally biased region" description="Basic and acidic residues" evidence="1">
    <location>
        <begin position="1"/>
        <end position="16"/>
    </location>
</feature>
<protein>
    <submittedName>
        <fullName evidence="2">Uncharacterized protein</fullName>
    </submittedName>
</protein>
<feature type="region of interest" description="Disordered" evidence="1">
    <location>
        <begin position="1"/>
        <end position="31"/>
    </location>
</feature>
<dbReference type="EMBL" id="BRYA01000292">
    <property type="protein sequence ID" value="GMI46297.1"/>
    <property type="molecule type" value="Genomic_DNA"/>
</dbReference>
<reference evidence="3" key="1">
    <citation type="journal article" date="2023" name="Commun. Biol.">
        <title>Genome analysis of Parmales, the sister group of diatoms, reveals the evolutionary specialization of diatoms from phago-mixotrophs to photoautotrophs.</title>
        <authorList>
            <person name="Ban H."/>
            <person name="Sato S."/>
            <person name="Yoshikawa S."/>
            <person name="Yamada K."/>
            <person name="Nakamura Y."/>
            <person name="Ichinomiya M."/>
            <person name="Sato N."/>
            <person name="Blanc-Mathieu R."/>
            <person name="Endo H."/>
            <person name="Kuwata A."/>
            <person name="Ogata H."/>
        </authorList>
    </citation>
    <scope>NUCLEOTIDE SEQUENCE [LARGE SCALE GENOMIC DNA]</scope>
</reference>
<dbReference type="Proteomes" id="UP001165065">
    <property type="component" value="Unassembled WGS sequence"/>
</dbReference>
<sequence>MKEAQKEEGLKMENMEKTTSPQQLTSDSASAQQQRSTQNIIRLCNDSNDNKVILKGLLYGCIVMTEAGKNWNSGLDYVYWTFSFEVNKNMAVLNVKDSFANVINPAGPLPFTGPVGIFIILQNSASFIRTYYDPLLSNIFPSNTIIADVDNGRIKGLAWDANCNMCSYSSDGCQMNSYNFFGKKTGPAGMTDGCYLPTTSCTTNGGRSNCDVNMFVSMYGTDGDGKVLQSANARQSTFKLYDSDALNWIPGQ</sequence>
<organism evidence="2 3">
    <name type="scientific">Triparma columacea</name>
    <dbReference type="NCBI Taxonomy" id="722753"/>
    <lineage>
        <taxon>Eukaryota</taxon>
        <taxon>Sar</taxon>
        <taxon>Stramenopiles</taxon>
        <taxon>Ochrophyta</taxon>
        <taxon>Bolidophyceae</taxon>
        <taxon>Parmales</taxon>
        <taxon>Triparmaceae</taxon>
        <taxon>Triparma</taxon>
    </lineage>
</organism>
<keyword evidence="3" id="KW-1185">Reference proteome</keyword>
<name>A0A9W7GIL9_9STRA</name>
<accession>A0A9W7GIL9</accession>
<feature type="compositionally biased region" description="Polar residues" evidence="1">
    <location>
        <begin position="17"/>
        <end position="31"/>
    </location>
</feature>
<dbReference type="OrthoDB" id="188293at2759"/>